<evidence type="ECO:0000313" key="2">
    <source>
        <dbReference type="Proteomes" id="UP000663881"/>
    </source>
</evidence>
<evidence type="ECO:0000313" key="1">
    <source>
        <dbReference type="EMBL" id="CAF3996559.1"/>
    </source>
</evidence>
<dbReference type="EMBL" id="CAJOAY010003021">
    <property type="protein sequence ID" value="CAF3996559.1"/>
    <property type="molecule type" value="Genomic_DNA"/>
</dbReference>
<protein>
    <submittedName>
        <fullName evidence="1">Uncharacterized protein</fullName>
    </submittedName>
</protein>
<proteinExistence type="predicted"/>
<organism evidence="1 2">
    <name type="scientific">Adineta steineri</name>
    <dbReference type="NCBI Taxonomy" id="433720"/>
    <lineage>
        <taxon>Eukaryota</taxon>
        <taxon>Metazoa</taxon>
        <taxon>Spiralia</taxon>
        <taxon>Gnathifera</taxon>
        <taxon>Rotifera</taxon>
        <taxon>Eurotatoria</taxon>
        <taxon>Bdelloidea</taxon>
        <taxon>Adinetida</taxon>
        <taxon>Adinetidae</taxon>
        <taxon>Adineta</taxon>
    </lineage>
</organism>
<feature type="non-terminal residue" evidence="1">
    <location>
        <position position="13"/>
    </location>
</feature>
<dbReference type="Proteomes" id="UP000663881">
    <property type="component" value="Unassembled WGS sequence"/>
</dbReference>
<name>A0A819NKW9_9BILA</name>
<sequence>MSYASEAVIVWLD</sequence>
<gene>
    <name evidence="1" type="ORF">OKA104_LOCUS29528</name>
</gene>
<accession>A0A819NKW9</accession>
<reference evidence="1" key="1">
    <citation type="submission" date="2021-02" db="EMBL/GenBank/DDBJ databases">
        <authorList>
            <person name="Nowell W R."/>
        </authorList>
    </citation>
    <scope>NUCLEOTIDE SEQUENCE</scope>
</reference>
<comment type="caution">
    <text evidence="1">The sequence shown here is derived from an EMBL/GenBank/DDBJ whole genome shotgun (WGS) entry which is preliminary data.</text>
</comment>